<dbReference type="GO" id="GO:0010185">
    <property type="term" value="P:regulation of cellular defense response"/>
    <property type="evidence" value="ECO:0007669"/>
    <property type="project" value="UniProtKB-ARBA"/>
</dbReference>
<feature type="domain" description="Fucolectin tachylectin-4 pentraxin-1" evidence="11">
    <location>
        <begin position="176"/>
        <end position="325"/>
    </location>
</feature>
<evidence type="ECO:0000313" key="12">
    <source>
        <dbReference type="Ensembl" id="ENSPFOP00000025793.1"/>
    </source>
</evidence>
<keyword evidence="7" id="KW-0430">Lectin</keyword>
<dbReference type="Pfam" id="PF22633">
    <property type="entry name" value="F5_F8_type_C_2"/>
    <property type="match status" value="3"/>
</dbReference>
<dbReference type="InterPro" id="IPR051941">
    <property type="entry name" value="BG_Antigen-Binding_Lectin"/>
</dbReference>
<sequence length="469" mass="51577">MRCIVLFHLLLLFGMYSAQNYNYSKQNLALRGEATQAHPYFGADKYGSATSAIDGSRNNLFLDGSCSHTAEMSNPWWRVDLLDSYVITQIIVTNRGDCCEERINGAEIRIGNSNQSNGVENPLAATISSMPRGASQTINITGGMEGRYVTVVIPGSKKILTLCEVEVYGHFVPSSNKNLALRGKATESSHYRGELGGFVDAYKAIDGNRNPNLRKGSCTHTERESNPWWRVDLLDSYVITQVIVTNRGDCGEERINGANIHIGNSLQNNGVENPRAAIISSIPSGTSQVINIPGHMEGRYVTIVIPGSDQVLTLCEVEVYGYRAPTGENLALLGKATQSSQYQIGDASKAIDGNRRNRYTQASCSHTSNDLSPWWRLDMLKTRKVFSIKVVNRDSFEERLSGAEIRIGDSLDNNGNNNPRCAVITVSLGKSLYEFACNGMEGRYVNIVIPGRSEYLTLCEVEVYGSTLE</sequence>
<feature type="domain" description="Fucolectin tachylectin-4 pentraxin-1" evidence="11">
    <location>
        <begin position="327"/>
        <end position="469"/>
    </location>
</feature>
<dbReference type="PANTHER" id="PTHR45713:SF8">
    <property type="entry name" value="SI:CH211-215K15.4"/>
    <property type="match status" value="1"/>
</dbReference>
<evidence type="ECO:0000256" key="8">
    <source>
        <dbReference type="ARBA" id="ARBA00022837"/>
    </source>
</evidence>
<dbReference type="SMART" id="SM00607">
    <property type="entry name" value="FTP"/>
    <property type="match status" value="3"/>
</dbReference>
<keyword evidence="13" id="KW-1185">Reference proteome</keyword>
<feature type="chain" id="PRO_5001919752" evidence="10">
    <location>
        <begin position="19"/>
        <end position="469"/>
    </location>
</feature>
<reference evidence="12" key="3">
    <citation type="submission" date="2025-09" db="UniProtKB">
        <authorList>
            <consortium name="Ensembl"/>
        </authorList>
    </citation>
    <scope>IDENTIFICATION</scope>
</reference>
<evidence type="ECO:0000256" key="4">
    <source>
        <dbReference type="ARBA" id="ARBA00011233"/>
    </source>
</evidence>
<reference evidence="12" key="2">
    <citation type="submission" date="2025-08" db="UniProtKB">
        <authorList>
            <consortium name="Ensembl"/>
        </authorList>
    </citation>
    <scope>IDENTIFICATION</scope>
</reference>
<dbReference type="AlphaFoldDB" id="A0A096M302"/>
<dbReference type="Gene3D" id="2.60.120.260">
    <property type="entry name" value="Galactose-binding domain-like"/>
    <property type="match status" value="3"/>
</dbReference>
<organism evidence="12 13">
    <name type="scientific">Poecilia formosa</name>
    <name type="common">Amazon molly</name>
    <name type="synonym">Limia formosa</name>
    <dbReference type="NCBI Taxonomy" id="48698"/>
    <lineage>
        <taxon>Eukaryota</taxon>
        <taxon>Metazoa</taxon>
        <taxon>Chordata</taxon>
        <taxon>Craniata</taxon>
        <taxon>Vertebrata</taxon>
        <taxon>Euteleostomi</taxon>
        <taxon>Actinopterygii</taxon>
        <taxon>Neopterygii</taxon>
        <taxon>Teleostei</taxon>
        <taxon>Neoteleostei</taxon>
        <taxon>Acanthomorphata</taxon>
        <taxon>Ovalentaria</taxon>
        <taxon>Atherinomorphae</taxon>
        <taxon>Cyprinodontiformes</taxon>
        <taxon>Poeciliidae</taxon>
        <taxon>Poeciliinae</taxon>
        <taxon>Poecilia</taxon>
    </lineage>
</organism>
<dbReference type="Proteomes" id="UP000028760">
    <property type="component" value="Unassembled WGS sequence"/>
</dbReference>
<evidence type="ECO:0000256" key="1">
    <source>
        <dbReference type="ARBA" id="ARBA00002219"/>
    </source>
</evidence>
<name>A0A096M302_POEFO</name>
<evidence type="ECO:0000256" key="5">
    <source>
        <dbReference type="ARBA" id="ARBA00022525"/>
    </source>
</evidence>
<dbReference type="EMBL" id="AYCK01013215">
    <property type="status" value="NOT_ANNOTATED_CDS"/>
    <property type="molecule type" value="Genomic_DNA"/>
</dbReference>
<proteinExistence type="inferred from homology"/>
<evidence type="ECO:0000256" key="7">
    <source>
        <dbReference type="ARBA" id="ARBA00022734"/>
    </source>
</evidence>
<dbReference type="GO" id="GO:0046872">
    <property type="term" value="F:metal ion binding"/>
    <property type="evidence" value="ECO:0007669"/>
    <property type="project" value="UniProtKB-KW"/>
</dbReference>
<keyword evidence="6" id="KW-0479">Metal-binding</keyword>
<dbReference type="InterPro" id="IPR008979">
    <property type="entry name" value="Galactose-bd-like_sf"/>
</dbReference>
<accession>A0A096M302</accession>
<dbReference type="GO" id="GO:0042806">
    <property type="term" value="F:fucose binding"/>
    <property type="evidence" value="ECO:0007669"/>
    <property type="project" value="UniProtKB-ARBA"/>
</dbReference>
<dbReference type="OMA" id="AIGQNGH"/>
<feature type="domain" description="Fucolectin tachylectin-4 pentraxin-1" evidence="11">
    <location>
        <begin position="25"/>
        <end position="173"/>
    </location>
</feature>
<evidence type="ECO:0000259" key="11">
    <source>
        <dbReference type="SMART" id="SM00607"/>
    </source>
</evidence>
<dbReference type="GO" id="GO:0001868">
    <property type="term" value="P:regulation of complement activation, lectin pathway"/>
    <property type="evidence" value="ECO:0007669"/>
    <property type="project" value="UniProtKB-ARBA"/>
</dbReference>
<keyword evidence="10" id="KW-0732">Signal</keyword>
<keyword evidence="9" id="KW-1015">Disulfide bond</keyword>
<comment type="function">
    <text evidence="1">Acts as a defensive agent. Recognizes blood group fucosylated oligosaccharides including A, B, H and Lewis B-type antigens. Does not recognize Lewis A antigen and has low affinity for monovalent haptens.</text>
</comment>
<dbReference type="EMBL" id="AYCK01013214">
    <property type="status" value="NOT_ANNOTATED_CDS"/>
    <property type="molecule type" value="Genomic_DNA"/>
</dbReference>
<dbReference type="InterPro" id="IPR006585">
    <property type="entry name" value="FTP1"/>
</dbReference>
<dbReference type="GeneTree" id="ENSGT01060000248575"/>
<reference evidence="13" key="1">
    <citation type="submission" date="2013-10" db="EMBL/GenBank/DDBJ databases">
        <authorList>
            <person name="Schartl M."/>
            <person name="Warren W."/>
        </authorList>
    </citation>
    <scope>NUCLEOTIDE SEQUENCE [LARGE SCALE GENOMIC DNA]</scope>
    <source>
        <strain evidence="13">female</strain>
    </source>
</reference>
<dbReference type="Ensembl" id="ENSPFOT00000027637.1">
    <property type="protein sequence ID" value="ENSPFOP00000025793.1"/>
    <property type="gene ID" value="ENSPFOG00000012655.2"/>
</dbReference>
<keyword evidence="8" id="KW-0106">Calcium</keyword>
<protein>
    <submittedName>
        <fullName evidence="12">Si:ch211-215k15.4</fullName>
    </submittedName>
</protein>
<dbReference type="EMBL" id="AYCK01013216">
    <property type="status" value="NOT_ANNOTATED_CDS"/>
    <property type="molecule type" value="Genomic_DNA"/>
</dbReference>
<keyword evidence="5" id="KW-0964">Secreted</keyword>
<evidence type="ECO:0000256" key="2">
    <source>
        <dbReference type="ARBA" id="ARBA00004613"/>
    </source>
</evidence>
<evidence type="ECO:0000256" key="6">
    <source>
        <dbReference type="ARBA" id="ARBA00022723"/>
    </source>
</evidence>
<comment type="subunit">
    <text evidence="4">Homotrimer.</text>
</comment>
<evidence type="ECO:0000256" key="3">
    <source>
        <dbReference type="ARBA" id="ARBA00010147"/>
    </source>
</evidence>
<feature type="signal peptide" evidence="10">
    <location>
        <begin position="1"/>
        <end position="18"/>
    </location>
</feature>
<dbReference type="GO" id="GO:0005576">
    <property type="term" value="C:extracellular region"/>
    <property type="evidence" value="ECO:0007669"/>
    <property type="project" value="UniProtKB-SubCell"/>
</dbReference>
<evidence type="ECO:0000256" key="10">
    <source>
        <dbReference type="SAM" id="SignalP"/>
    </source>
</evidence>
<dbReference type="SUPFAM" id="SSF49785">
    <property type="entry name" value="Galactose-binding domain-like"/>
    <property type="match status" value="3"/>
</dbReference>
<dbReference type="PANTHER" id="PTHR45713">
    <property type="entry name" value="FTP DOMAIN-CONTAINING PROTEIN"/>
    <property type="match status" value="1"/>
</dbReference>
<evidence type="ECO:0000313" key="13">
    <source>
        <dbReference type="Proteomes" id="UP000028760"/>
    </source>
</evidence>
<evidence type="ECO:0000256" key="9">
    <source>
        <dbReference type="ARBA" id="ARBA00023157"/>
    </source>
</evidence>
<comment type="similarity">
    <text evidence="3">Belongs to the fucolectin family.</text>
</comment>
<comment type="subcellular location">
    <subcellularLocation>
        <location evidence="2">Secreted</location>
    </subcellularLocation>
</comment>